<dbReference type="Pfam" id="PF05970">
    <property type="entry name" value="PIF1"/>
    <property type="match status" value="1"/>
</dbReference>
<dbReference type="Gene3D" id="3.40.50.300">
    <property type="entry name" value="P-loop containing nucleotide triphosphate hydrolases"/>
    <property type="match status" value="1"/>
</dbReference>
<dbReference type="GO" id="GO:0006310">
    <property type="term" value="P:DNA recombination"/>
    <property type="evidence" value="ECO:0007669"/>
    <property type="project" value="UniProtKB-KW"/>
</dbReference>
<dbReference type="InterPro" id="IPR025476">
    <property type="entry name" value="Helitron_helicase-like"/>
</dbReference>
<feature type="domain" description="Helitron helicase-like" evidence="4">
    <location>
        <begin position="244"/>
        <end position="412"/>
    </location>
</feature>
<comment type="caution">
    <text evidence="6">The sequence shown here is derived from an EMBL/GenBank/DDBJ whole genome shotgun (WGS) entry which is preliminary data.</text>
</comment>
<evidence type="ECO:0000256" key="1">
    <source>
        <dbReference type="RuleBase" id="RU363044"/>
    </source>
</evidence>
<comment type="similarity">
    <text evidence="1">Belongs to the helicase family.</text>
</comment>
<dbReference type="InterPro" id="IPR027417">
    <property type="entry name" value="P-loop_NTPase"/>
</dbReference>
<proteinExistence type="inferred from homology"/>
<dbReference type="SUPFAM" id="SSF52540">
    <property type="entry name" value="P-loop containing nucleoside triphosphate hydrolases"/>
    <property type="match status" value="2"/>
</dbReference>
<keyword evidence="1" id="KW-0347">Helicase</keyword>
<keyword evidence="1" id="KW-0547">Nucleotide-binding</keyword>
<evidence type="ECO:0000259" key="5">
    <source>
        <dbReference type="Pfam" id="PF21530"/>
    </source>
</evidence>
<evidence type="ECO:0000313" key="6">
    <source>
        <dbReference type="EMBL" id="KAG2203349.1"/>
    </source>
</evidence>
<protein>
    <recommendedName>
        <fullName evidence="1">ATP-dependent DNA helicase</fullName>
        <ecNumber evidence="1">5.6.2.3</ecNumber>
    </recommendedName>
</protein>
<comment type="cofactor">
    <cofactor evidence="1">
        <name>Mg(2+)</name>
        <dbReference type="ChEBI" id="CHEBI:18420"/>
    </cofactor>
</comment>
<dbReference type="GO" id="GO:0043139">
    <property type="term" value="F:5'-3' DNA helicase activity"/>
    <property type="evidence" value="ECO:0007669"/>
    <property type="project" value="UniProtKB-EC"/>
</dbReference>
<keyword evidence="1" id="KW-0233">DNA recombination</keyword>
<dbReference type="EC" id="5.6.2.3" evidence="1"/>
<keyword evidence="7" id="KW-1185">Reference proteome</keyword>
<keyword evidence="1" id="KW-0067">ATP-binding</keyword>
<dbReference type="GO" id="GO:0006281">
    <property type="term" value="P:DNA repair"/>
    <property type="evidence" value="ECO:0007669"/>
    <property type="project" value="UniProtKB-KW"/>
</dbReference>
<sequence length="1324" mass="149870">MNANLEERYANDQYGAYAFRIHGSVHHLMSSSLMPHKNDDFIQQPKFAQIYIFDSENELQNRMNVAGNPNIEPRTLGVLQEMMHSVNPFIGLFETMKELSSEQEGGINDIRMIFRAESAPDPRRYNSPTTDEIGGLIVGGDDEGSIEPTNRDIVLRLRGTGSALKRINEVHQHYDPLQYVLMFPFGDPGWNINIRTYSADIMEIDQPESQIIGNKTEISVMQYYSSRLMLRPAGNSLNIIKNEQVSLHSFGKLFHQYVVDMYAKMEQQRLNFITFTHKSLRAEVYSGLTDAIRLEDNDMSAVGKRIILPSTFIGGPRFMAQLYQDAMNLVRRFGKPDLFITFTCNLAWPEIENELLINQKTSDRPDLCARVFNLKLKTLLDDIVKKSILGKVVAYVYSIEFQKRGLPHCHMLFILDESDKPRTVDDIDRIVSAEISDPVTHPLAHETVTTSMIHGPCGMLNPEAVCMKNGKCSKNYPFNFSDSTTSGDEDGTSRLTYRRRPMQDRIILRNNGNTTVDNRWVVPHNLYLAAKYNAHINVEICNQLNSIKYVYKGHDHAQVYMDSNATEQQDEVKSFLDARYVSAAEALDIHLPGDRLIYYNENDHPTEVMSRPIPESTLTAWFKYNANNLDDEEARGITYPDFCERYTFHVESRPRFWSPRRAGFRGTIGRMYTVSPRDIEKYHLRLLLLHVPGAKSFEDLRIVNGQLYNSFQAAARAMGLLADDTEWSAAMTEAALTRSSSSLRKLFCILVAFSGVSNPYQLWLDHKASMAEDYLYRYQQDLRNINEPVFELSDEMFEHCLLDLNDIFADHRYDLKTMEGFCSIFPNVDTRANSNTNHSNTYERMHALLYTQSLEAHDPNLLPFNESQALVYNTIREATFQANLQDPRIFFIDGPGGTGKTFVFNALLDCVRQSENIAIAVASSGTAALLLKGGRTAHSTFKTPLEVTTTTMCDMSPRSSIALFVQRSKLIVWDECSMISKNLIETVDRSFRDILKIDAPFGGCLMVFGGDFCQVLPIIPKASRSVIVSQCLNKANFWPQVKSLQLHTNMRVQQALQSDDTNHDAELQQFASFLLNVGQGDVPTVTLPRNIPSDFISIPQEMIIPGENLLNLIRHVYCDIANNVHNHNYLMGRAILTTKNKDVKAINNLLLDCLPGQKTSYMSSDEACNDENQLEMPVELLNSIENGSLPPHILDLKIGSPIMVIRNIDPAAGVCNGTRLIVNSLRTNFIEAIIATGPNMGDVTLIPKIKFISLATEAQGQTLQSVGLYLPYHVFGHGQLYVALSRVRTPASIKVMIPPEISKIENEVGNYTHNIVFKEVFEHR</sequence>
<dbReference type="EMBL" id="JAEPRC010000229">
    <property type="protein sequence ID" value="KAG2203349.1"/>
    <property type="molecule type" value="Genomic_DNA"/>
</dbReference>
<name>A0A8H7V6R9_9FUNG</name>
<dbReference type="PANTHER" id="PTHR10492:SF57">
    <property type="entry name" value="ATP-DEPENDENT DNA HELICASE"/>
    <property type="match status" value="1"/>
</dbReference>
<dbReference type="Proteomes" id="UP000650833">
    <property type="component" value="Unassembled WGS sequence"/>
</dbReference>
<evidence type="ECO:0000259" key="4">
    <source>
        <dbReference type="Pfam" id="PF14214"/>
    </source>
</evidence>
<feature type="region of interest" description="Disordered" evidence="2">
    <location>
        <begin position="121"/>
        <end position="142"/>
    </location>
</feature>
<evidence type="ECO:0000256" key="2">
    <source>
        <dbReference type="SAM" id="MobiDB-lite"/>
    </source>
</evidence>
<dbReference type="GO" id="GO:0016787">
    <property type="term" value="F:hydrolase activity"/>
    <property type="evidence" value="ECO:0007669"/>
    <property type="project" value="UniProtKB-KW"/>
</dbReference>
<dbReference type="GO" id="GO:0000723">
    <property type="term" value="P:telomere maintenance"/>
    <property type="evidence" value="ECO:0007669"/>
    <property type="project" value="InterPro"/>
</dbReference>
<accession>A0A8H7V6R9</accession>
<organism evidence="6 7">
    <name type="scientific">Mucor plumbeus</name>
    <dbReference type="NCBI Taxonomy" id="97098"/>
    <lineage>
        <taxon>Eukaryota</taxon>
        <taxon>Fungi</taxon>
        <taxon>Fungi incertae sedis</taxon>
        <taxon>Mucoromycota</taxon>
        <taxon>Mucoromycotina</taxon>
        <taxon>Mucoromycetes</taxon>
        <taxon>Mucorales</taxon>
        <taxon>Mucorineae</taxon>
        <taxon>Mucoraceae</taxon>
        <taxon>Mucor</taxon>
    </lineage>
</organism>
<reference evidence="6" key="1">
    <citation type="submission" date="2020-12" db="EMBL/GenBank/DDBJ databases">
        <title>Metabolic potential, ecology and presence of endohyphal bacteria is reflected in genomic diversity of Mucoromycotina.</title>
        <authorList>
            <person name="Muszewska A."/>
            <person name="Okrasinska A."/>
            <person name="Steczkiewicz K."/>
            <person name="Drgas O."/>
            <person name="Orlowska M."/>
            <person name="Perlinska-Lenart U."/>
            <person name="Aleksandrzak-Piekarczyk T."/>
            <person name="Szatraj K."/>
            <person name="Zielenkiewicz U."/>
            <person name="Pilsyk S."/>
            <person name="Malc E."/>
            <person name="Mieczkowski P."/>
            <person name="Kruszewska J.S."/>
            <person name="Biernat P."/>
            <person name="Pawlowska J."/>
        </authorList>
    </citation>
    <scope>NUCLEOTIDE SEQUENCE</scope>
    <source>
        <strain evidence="6">CBS 226.32</strain>
    </source>
</reference>
<evidence type="ECO:0000259" key="3">
    <source>
        <dbReference type="Pfam" id="PF05970"/>
    </source>
</evidence>
<comment type="catalytic activity">
    <reaction evidence="1">
        <text>ATP + H2O = ADP + phosphate + H(+)</text>
        <dbReference type="Rhea" id="RHEA:13065"/>
        <dbReference type="ChEBI" id="CHEBI:15377"/>
        <dbReference type="ChEBI" id="CHEBI:15378"/>
        <dbReference type="ChEBI" id="CHEBI:30616"/>
        <dbReference type="ChEBI" id="CHEBI:43474"/>
        <dbReference type="ChEBI" id="CHEBI:456216"/>
        <dbReference type="EC" id="5.6.2.3"/>
    </reaction>
</comment>
<dbReference type="Pfam" id="PF21530">
    <property type="entry name" value="Pif1_2B_dom"/>
    <property type="match status" value="1"/>
</dbReference>
<keyword evidence="1" id="KW-0234">DNA repair</keyword>
<gene>
    <name evidence="6" type="ORF">INT46_005500</name>
</gene>
<dbReference type="InterPro" id="IPR049163">
    <property type="entry name" value="Pif1-like_2B_dom"/>
</dbReference>
<dbReference type="Pfam" id="PF14214">
    <property type="entry name" value="Helitron_like_N"/>
    <property type="match status" value="1"/>
</dbReference>
<dbReference type="PANTHER" id="PTHR10492">
    <property type="match status" value="1"/>
</dbReference>
<feature type="domain" description="DNA helicase Pif1-like DEAD-box helicase" evidence="3">
    <location>
        <begin position="865"/>
        <end position="1084"/>
    </location>
</feature>
<dbReference type="GO" id="GO:0005524">
    <property type="term" value="F:ATP binding"/>
    <property type="evidence" value="ECO:0007669"/>
    <property type="project" value="UniProtKB-KW"/>
</dbReference>
<dbReference type="InterPro" id="IPR010285">
    <property type="entry name" value="DNA_helicase_pif1-like_DEAD"/>
</dbReference>
<dbReference type="OrthoDB" id="2276331at2759"/>
<feature type="domain" description="DNA helicase Pif1-like 2B" evidence="5">
    <location>
        <begin position="1179"/>
        <end position="1225"/>
    </location>
</feature>
<evidence type="ECO:0000313" key="7">
    <source>
        <dbReference type="Proteomes" id="UP000650833"/>
    </source>
</evidence>
<keyword evidence="1" id="KW-0227">DNA damage</keyword>
<keyword evidence="1" id="KW-0378">Hydrolase</keyword>